<dbReference type="Pfam" id="PF03382">
    <property type="entry name" value="DUF285"/>
    <property type="match status" value="6"/>
</dbReference>
<dbReference type="Pfam" id="PF18962">
    <property type="entry name" value="Por_Secre_tail"/>
    <property type="match status" value="1"/>
</dbReference>
<feature type="domain" description="PKD" evidence="3">
    <location>
        <begin position="653"/>
        <end position="683"/>
    </location>
</feature>
<evidence type="ECO:0000313" key="5">
    <source>
        <dbReference type="Proteomes" id="UP000184432"/>
    </source>
</evidence>
<dbReference type="InterPro" id="IPR035986">
    <property type="entry name" value="PKD_dom_sf"/>
</dbReference>
<dbReference type="Proteomes" id="UP000184432">
    <property type="component" value="Unassembled WGS sequence"/>
</dbReference>
<keyword evidence="5" id="KW-1185">Reference proteome</keyword>
<proteinExistence type="predicted"/>
<feature type="domain" description="PKD" evidence="3">
    <location>
        <begin position="345"/>
        <end position="382"/>
    </location>
</feature>
<dbReference type="InterPro" id="IPR013783">
    <property type="entry name" value="Ig-like_fold"/>
</dbReference>
<feature type="chain" id="PRO_5012500306" evidence="2">
    <location>
        <begin position="21"/>
        <end position="2229"/>
    </location>
</feature>
<dbReference type="InterPro" id="IPR011889">
    <property type="entry name" value="Liste_lipo_26"/>
</dbReference>
<dbReference type="PROSITE" id="PS50093">
    <property type="entry name" value="PKD"/>
    <property type="match status" value="6"/>
</dbReference>
<name>A0A1M6L6U0_9FLAO</name>
<feature type="domain" description="PKD" evidence="3">
    <location>
        <begin position="1205"/>
        <end position="1242"/>
    </location>
</feature>
<dbReference type="InterPro" id="IPR005046">
    <property type="entry name" value="DUF285"/>
</dbReference>
<sequence length="2229" mass="243908">MKHFYITLFFIISFCTAGFAQNEFITTWETKTADENITIPTTGSGYNYTVDWGDGNVETGFTGDAPHTYANPGMHTVTITGDFPRIYFNNSGDKDKIIEVNQWGNIAWTNFSDAFEGCTNLDVTASDAPDLSNVQFLIRIFNGCASLGTSETLDFSNWDTSGIVAFGGAFQNATAFNSQTIKNWDVGNARGFVQMFSGATSFNQDIGNWNIGENSNGTRNMLLMFNNATNFNQSLGSWDISKVTNMSNMLNNSGLSQQNYDATLLGWATDSSGNLSDGIDDIPTDIELGALGLKYCSAAPRRTTLTNEPNRWIISDDILDCGFEEGFITTWQTIAADETITIPTTGGGYSYSVAWGDGSEDTNITGDASHTFDTPGIYTVKIKGDFPRIYFDNSGDKDKILEVKQWGNIAWTSFTNAFDGCTNIDVTASDAPDLSNVKSLIRMFYECTSLGTSASLDFSNWDTSGITNFGAAFLNATKFNSETIKNWDVSSGHVFVQMFARATSFNQDLGNWNIGENTTRPINMLLMFNNAANFNQSLGNWDISKVTNMTNMLSNSGLSQQNYDATLLGWSTDTSGDLSDGIDDIPTGIDLGASGLTYCLGEAARNTLTDTGGLDWSISDAGLDCADAFITTWRINSNNEEISFPIPDTGLDFTVDWGDGTITNETEEAYHTYTNSGTYTIRILGNYNRLRFNDNADSNKILTIEQWGSNTWTSMEDAFRGCANLEVKATDSPDLSNVTSVAYMFAQCSSLDKDFPVDFSGWDTSGIQEFTWAFTDAIAFNSSSIANWDVSQATTFEFMFIGATAFDQDLSAWDISSARTMESMLRSTSMSEENYDKTLIGWATLEAGETQIPSDITLDADATYCLGVNAKNTLLNAPYNWSIEDEGLGCPDEDLFITTWNIATDFEFITLPVVGSGLDFVVDWGDGTVTFETQEAYHTYENAGTYTMRVLGNFNRLNFDGYPASNNIQTIEQWGPNSWTSMEDAFNGCANLRLNADDVPDLSSVNSTQRMFKGCTNLEDLQDKMSDWDMSAVTDTRSMFESCSIFNEVISDWTVDNVETMNAMFQSATAFNQDLSSWNTSKVTTFDDLFFGASSFNQPLGSWDISAANAMGNMLVDAGMSEENYDKTLIGWATLETGETQIPTGVTLDASATFCFAEEARNTLTSALYNWTITDGGASCAATDFFVTTWQTTTANESITIPTFGTGYDYSVDWGDGTIETGFTANATHEYTTAGTYTVKITGDFPRIRFNLSGADNRSKIQTIEQWGTQQWDTFSNGFDGCINLKLNAEDTPDLSQATQLSSMFEGCTNFEDLKDRMGSWDVSTIERIDSMFTSCSIFNEDISAWTFTNLLRSDSVFEEALAFNQNISNWNMATVTDMAFMFYNATAFDQPVGNWEVSLVQEMEELFFGASSFDQDLSNWDISSVTSMAGIFTGAGLSQTNYDSLLIEWATLTAGEMQIPVGLTLDADVAHCLSVDAVNTLTSMPYNWTINDLGNSCPEDAFITSWLLEDNDRITIRTSGGYSYNYTIDWGDGTKDTNVTTTISHDYTTAGTYKVSITGEFPRFTLFIRGFGTLRTKIQTIEQWGNIQWRDFRNSFNDCENLKLNADDTPDLSQVTDLSSMFESCTNFEDLKDQIGNWDMTTIHNIDSMFEEGTIFNENIGDWTFTVLENTDSTFKEATSFNQNISGWNVSTVLDFTEMFQGATSFNQPIGSWALGNADYLSAMFRYATAFNQDLSSWDVSNSDDIRNMFEGASSFDQDLSGWDISNVSFLNDFFIGTAMSQENYDATLIGWTTLEAGETQIPTGLTLNADATYCLAEEARNTLTGSLYNWIINDGGRGCIDPVITLLGDNPQVIELGDNYVELGAEVTYGAVLTINTASVNTNQVGSYMVTYDAINNVSGTSAPQVIRTVDVVDTTAPIITLTGDNPQEISLGAGYTELGATADDGSTVMIDAIDFVDAVGSYTIRYNATDASGNRAMEVTRTVNVIDTCPLSNLPTNNFTITTTSETCEAKDNGTLTITAATALEYRTTINGVDHSFTSSLAIDNLPPGTYPICITVEGFANCEQCFEAVIAAAESLSGATSVQNDTTGTKMQVEITTGTPPYTVTINDEVIGTFANNNFAIEVNHGDQVAVSSSLECEGKLSSKVNLFDSFRIAPNPTRGDVTLSVPDSVSGAMTISIYNSIGVVVSSGEYDMSSGQVVLPTANLPQGIYLISIADGGTFKMVKQ</sequence>
<evidence type="ECO:0000256" key="1">
    <source>
        <dbReference type="ARBA" id="ARBA00022729"/>
    </source>
</evidence>
<dbReference type="EMBL" id="FQYP01000014">
    <property type="protein sequence ID" value="SHJ66951.1"/>
    <property type="molecule type" value="Genomic_DNA"/>
</dbReference>
<evidence type="ECO:0000313" key="4">
    <source>
        <dbReference type="EMBL" id="SHJ66951.1"/>
    </source>
</evidence>
<feature type="domain" description="PKD" evidence="3">
    <location>
        <begin position="915"/>
        <end position="950"/>
    </location>
</feature>
<reference evidence="5" key="1">
    <citation type="submission" date="2016-11" db="EMBL/GenBank/DDBJ databases">
        <authorList>
            <person name="Varghese N."/>
            <person name="Submissions S."/>
        </authorList>
    </citation>
    <scope>NUCLEOTIDE SEQUENCE [LARGE SCALE GENOMIC DNA]</scope>
    <source>
        <strain evidence="5">DSM 22623</strain>
    </source>
</reference>
<dbReference type="Gene3D" id="2.60.40.10">
    <property type="entry name" value="Immunoglobulins"/>
    <property type="match status" value="6"/>
</dbReference>
<protein>
    <submittedName>
        <fullName evidence="4">Por secretion system C-terminal sorting domain-containing protein</fullName>
    </submittedName>
</protein>
<dbReference type="SUPFAM" id="SSF49299">
    <property type="entry name" value="PKD domain"/>
    <property type="match status" value="5"/>
</dbReference>
<dbReference type="OrthoDB" id="9813840at2"/>
<organism evidence="4 5">
    <name type="scientific">Aquimarina spongiae</name>
    <dbReference type="NCBI Taxonomy" id="570521"/>
    <lineage>
        <taxon>Bacteria</taxon>
        <taxon>Pseudomonadati</taxon>
        <taxon>Bacteroidota</taxon>
        <taxon>Flavobacteriia</taxon>
        <taxon>Flavobacteriales</taxon>
        <taxon>Flavobacteriaceae</taxon>
        <taxon>Aquimarina</taxon>
    </lineage>
</organism>
<dbReference type="InterPro" id="IPR000601">
    <property type="entry name" value="PKD_dom"/>
</dbReference>
<dbReference type="InterPro" id="IPR032179">
    <property type="entry name" value="Cry22Aa_Ig-like"/>
</dbReference>
<dbReference type="NCBIfam" id="TIGR02167">
    <property type="entry name" value="Liste_lipo_26"/>
    <property type="match status" value="3"/>
</dbReference>
<feature type="signal peptide" evidence="2">
    <location>
        <begin position="1"/>
        <end position="20"/>
    </location>
</feature>
<evidence type="ECO:0000256" key="2">
    <source>
        <dbReference type="SAM" id="SignalP"/>
    </source>
</evidence>
<keyword evidence="1 2" id="KW-0732">Signal</keyword>
<dbReference type="RefSeq" id="WP_073321723.1">
    <property type="nucleotide sequence ID" value="NZ_FQYP01000014.1"/>
</dbReference>
<dbReference type="Pfam" id="PF16403">
    <property type="entry name" value="Bact_surface_Ig-like"/>
    <property type="match status" value="2"/>
</dbReference>
<dbReference type="STRING" id="570521.SAMN04488508_11427"/>
<accession>A0A1M6L6U0</accession>
<dbReference type="InterPro" id="IPR026444">
    <property type="entry name" value="Secre_tail"/>
</dbReference>
<evidence type="ECO:0000259" key="3">
    <source>
        <dbReference type="PROSITE" id="PS50093"/>
    </source>
</evidence>
<gene>
    <name evidence="4" type="ORF">SAMN04488508_11427</name>
</gene>
<dbReference type="CDD" id="cd00146">
    <property type="entry name" value="PKD"/>
    <property type="match status" value="3"/>
</dbReference>
<feature type="domain" description="PKD" evidence="3">
    <location>
        <begin position="42"/>
        <end position="80"/>
    </location>
</feature>
<feature type="domain" description="PKD" evidence="3">
    <location>
        <begin position="1522"/>
        <end position="1559"/>
    </location>
</feature>
<dbReference type="NCBIfam" id="TIGR04183">
    <property type="entry name" value="Por_Secre_tail"/>
    <property type="match status" value="1"/>
</dbReference>